<accession>A0ABP9XS39</accession>
<evidence type="ECO:0000313" key="1">
    <source>
        <dbReference type="EMBL" id="GAA5797003.1"/>
    </source>
</evidence>
<comment type="caution">
    <text evidence="1">The sequence shown here is derived from an EMBL/GenBank/DDBJ whole genome shotgun (WGS) entry which is preliminary data.</text>
</comment>
<proteinExistence type="predicted"/>
<name>A0ABP9XS39_9FUNG</name>
<reference evidence="1 2" key="1">
    <citation type="submission" date="2024-04" db="EMBL/GenBank/DDBJ databases">
        <title>genome sequences of Mucor flavus KT1a and Helicostylum pulchrum KT1b strains isolation_sourced from the surface of a dry-aged beef.</title>
        <authorList>
            <person name="Toyotome T."/>
            <person name="Hosono M."/>
            <person name="Torimaru M."/>
            <person name="Fukuda K."/>
            <person name="Mikami N."/>
        </authorList>
    </citation>
    <scope>NUCLEOTIDE SEQUENCE [LARGE SCALE GENOMIC DNA]</scope>
    <source>
        <strain evidence="1 2">KT1b</strain>
    </source>
</reference>
<sequence length="202" mass="23591">MDSKENMNDIVLMQCKRNEQTIKRYCKSIQHQTKSFNGFRENSEVYEQAVEYQLKLTCLLQKTAVKVVSNYTSNVTKDDQKGKTKVITQKTQKNYTDILNEYKKKDFFSQPTETLKVTTKSLQELMKSIDQFQYHPSQNATHVSFEPSTNIQLGNQHQVMEKYIKLQVLEQKLEETKDPSGGSHKKDMDALETQQIAEKFFI</sequence>
<gene>
    <name evidence="1" type="ORF">HPULCUR_002381</name>
</gene>
<evidence type="ECO:0000313" key="2">
    <source>
        <dbReference type="Proteomes" id="UP001476247"/>
    </source>
</evidence>
<dbReference type="Proteomes" id="UP001476247">
    <property type="component" value="Unassembled WGS sequence"/>
</dbReference>
<dbReference type="EMBL" id="BAABUJ010000007">
    <property type="protein sequence ID" value="GAA5797003.1"/>
    <property type="molecule type" value="Genomic_DNA"/>
</dbReference>
<keyword evidence="2" id="KW-1185">Reference proteome</keyword>
<organism evidence="1 2">
    <name type="scientific">Helicostylum pulchrum</name>
    <dbReference type="NCBI Taxonomy" id="562976"/>
    <lineage>
        <taxon>Eukaryota</taxon>
        <taxon>Fungi</taxon>
        <taxon>Fungi incertae sedis</taxon>
        <taxon>Mucoromycota</taxon>
        <taxon>Mucoromycotina</taxon>
        <taxon>Mucoromycetes</taxon>
        <taxon>Mucorales</taxon>
        <taxon>Mucorineae</taxon>
        <taxon>Mucoraceae</taxon>
        <taxon>Helicostylum</taxon>
    </lineage>
</organism>
<protein>
    <submittedName>
        <fullName evidence="1">Uncharacterized protein</fullName>
    </submittedName>
</protein>